<evidence type="ECO:0000259" key="2">
    <source>
        <dbReference type="PROSITE" id="PS51462"/>
    </source>
</evidence>
<dbReference type="Proteomes" id="UP000215224">
    <property type="component" value="Chromosome"/>
</dbReference>
<reference evidence="3 4" key="1">
    <citation type="submission" date="2016-12" db="EMBL/GenBank/DDBJ databases">
        <title>The whole genome sequencing and assembly of Bacillus cohnii DSM 6307T strain.</title>
        <authorList>
            <person name="Lee Y.-J."/>
            <person name="Yi H."/>
            <person name="Bahn Y.-S."/>
            <person name="Kim J.F."/>
            <person name="Lee D.-W."/>
        </authorList>
    </citation>
    <scope>NUCLEOTIDE SEQUENCE [LARGE SCALE GENOMIC DNA]</scope>
    <source>
        <strain evidence="3 4">DSM 6307</strain>
    </source>
</reference>
<evidence type="ECO:0000256" key="1">
    <source>
        <dbReference type="ARBA" id="ARBA00005582"/>
    </source>
</evidence>
<dbReference type="EMBL" id="CP018866">
    <property type="protein sequence ID" value="AST92417.1"/>
    <property type="molecule type" value="Genomic_DNA"/>
</dbReference>
<gene>
    <name evidence="3" type="ORF">BC6307_14505</name>
</gene>
<dbReference type="AlphaFoldDB" id="A0A223KSR5"/>
<accession>A0A223KSR5</accession>
<keyword evidence="4" id="KW-1185">Reference proteome</keyword>
<feature type="domain" description="Nudix hydrolase" evidence="2">
    <location>
        <begin position="1"/>
        <end position="139"/>
    </location>
</feature>
<dbReference type="SUPFAM" id="SSF55811">
    <property type="entry name" value="Nudix"/>
    <property type="match status" value="1"/>
</dbReference>
<dbReference type="KEGG" id="bcoh:BC6307_14505"/>
<dbReference type="PANTHER" id="PTHR43736:SF1">
    <property type="entry name" value="DIHYDRONEOPTERIN TRIPHOSPHATE DIPHOSPHATASE"/>
    <property type="match status" value="1"/>
</dbReference>
<protein>
    <submittedName>
        <fullName evidence="3">DNA mismatch repair protein MutT</fullName>
    </submittedName>
</protein>
<evidence type="ECO:0000313" key="4">
    <source>
        <dbReference type="Proteomes" id="UP000215224"/>
    </source>
</evidence>
<dbReference type="Pfam" id="PF00293">
    <property type="entry name" value="NUDIX"/>
    <property type="match status" value="1"/>
</dbReference>
<dbReference type="CDD" id="cd02883">
    <property type="entry name" value="NUDIX_Hydrolase"/>
    <property type="match status" value="1"/>
</dbReference>
<dbReference type="RefSeq" id="WP_066413018.1">
    <property type="nucleotide sequence ID" value="NZ_CP018866.1"/>
</dbReference>
<dbReference type="InterPro" id="IPR000086">
    <property type="entry name" value="NUDIX_hydrolase_dom"/>
</dbReference>
<name>A0A223KSR5_9BACI</name>
<proteinExistence type="inferred from homology"/>
<dbReference type="PANTHER" id="PTHR43736">
    <property type="entry name" value="ADP-RIBOSE PYROPHOSPHATASE"/>
    <property type="match status" value="1"/>
</dbReference>
<dbReference type="PROSITE" id="PS51462">
    <property type="entry name" value="NUDIX"/>
    <property type="match status" value="1"/>
</dbReference>
<dbReference type="InterPro" id="IPR015797">
    <property type="entry name" value="NUDIX_hydrolase-like_dom_sf"/>
</dbReference>
<evidence type="ECO:0000313" key="3">
    <source>
        <dbReference type="EMBL" id="AST92417.1"/>
    </source>
</evidence>
<comment type="similarity">
    <text evidence="1">Belongs to the Nudix hydrolase family.</text>
</comment>
<dbReference type="STRING" id="1314751.GCA_001591425_01038"/>
<organism evidence="3 4">
    <name type="scientific">Sutcliffiella cohnii</name>
    <dbReference type="NCBI Taxonomy" id="33932"/>
    <lineage>
        <taxon>Bacteria</taxon>
        <taxon>Bacillati</taxon>
        <taxon>Bacillota</taxon>
        <taxon>Bacilli</taxon>
        <taxon>Bacillales</taxon>
        <taxon>Bacillaceae</taxon>
        <taxon>Sutcliffiella</taxon>
    </lineage>
</organism>
<sequence length="150" mass="16793">MLFIVNVEAAIYKGDKWLFIKRSELEEHAAGELSLVGGKVDKEGTKENILEATIRREVWEEVGVELQSTLHYVHSTSFIADDGTHVVDIVFLAEYKSGEAHAKSVEEVGAVYWLPAEDILNDEKAPDYFKDSIKRAVELKVSLSNVVIES</sequence>
<dbReference type="Gene3D" id="3.90.79.10">
    <property type="entry name" value="Nucleoside Triphosphate Pyrophosphohydrolase"/>
    <property type="match status" value="1"/>
</dbReference>